<organism evidence="3 4">
    <name type="scientific">Dreissena polymorpha</name>
    <name type="common">Zebra mussel</name>
    <name type="synonym">Mytilus polymorpha</name>
    <dbReference type="NCBI Taxonomy" id="45954"/>
    <lineage>
        <taxon>Eukaryota</taxon>
        <taxon>Metazoa</taxon>
        <taxon>Spiralia</taxon>
        <taxon>Lophotrochozoa</taxon>
        <taxon>Mollusca</taxon>
        <taxon>Bivalvia</taxon>
        <taxon>Autobranchia</taxon>
        <taxon>Heteroconchia</taxon>
        <taxon>Euheterodonta</taxon>
        <taxon>Imparidentia</taxon>
        <taxon>Neoheterodontei</taxon>
        <taxon>Myida</taxon>
        <taxon>Dreissenoidea</taxon>
        <taxon>Dreissenidae</taxon>
        <taxon>Dreissena</taxon>
    </lineage>
</organism>
<name>A0A9D4KZG9_DREPO</name>
<dbReference type="EMBL" id="JAIWYP010000003">
    <property type="protein sequence ID" value="KAH3848796.1"/>
    <property type="molecule type" value="Genomic_DNA"/>
</dbReference>
<reference evidence="3" key="1">
    <citation type="journal article" date="2019" name="bioRxiv">
        <title>The Genome of the Zebra Mussel, Dreissena polymorpha: A Resource for Invasive Species Research.</title>
        <authorList>
            <person name="McCartney M.A."/>
            <person name="Auch B."/>
            <person name="Kono T."/>
            <person name="Mallez S."/>
            <person name="Zhang Y."/>
            <person name="Obille A."/>
            <person name="Becker A."/>
            <person name="Abrahante J.E."/>
            <person name="Garbe J."/>
            <person name="Badalamenti J.P."/>
            <person name="Herman A."/>
            <person name="Mangelson H."/>
            <person name="Liachko I."/>
            <person name="Sullivan S."/>
            <person name="Sone E.D."/>
            <person name="Koren S."/>
            <person name="Silverstein K.A.T."/>
            <person name="Beckman K.B."/>
            <person name="Gohl D.M."/>
        </authorList>
    </citation>
    <scope>NUCLEOTIDE SEQUENCE</scope>
    <source>
        <strain evidence="3">Duluth1</strain>
        <tissue evidence="3">Whole animal</tissue>
    </source>
</reference>
<gene>
    <name evidence="3" type="ORF">DPMN_091178</name>
</gene>
<evidence type="ECO:0000256" key="2">
    <source>
        <dbReference type="SAM" id="MobiDB-lite"/>
    </source>
</evidence>
<proteinExistence type="predicted"/>
<feature type="compositionally biased region" description="Polar residues" evidence="2">
    <location>
        <begin position="303"/>
        <end position="337"/>
    </location>
</feature>
<feature type="region of interest" description="Disordered" evidence="2">
    <location>
        <begin position="297"/>
        <end position="337"/>
    </location>
</feature>
<evidence type="ECO:0000256" key="1">
    <source>
        <dbReference type="SAM" id="Coils"/>
    </source>
</evidence>
<dbReference type="AlphaFoldDB" id="A0A9D4KZG9"/>
<evidence type="ECO:0000313" key="3">
    <source>
        <dbReference type="EMBL" id="KAH3848796.1"/>
    </source>
</evidence>
<feature type="region of interest" description="Disordered" evidence="2">
    <location>
        <begin position="59"/>
        <end position="111"/>
    </location>
</feature>
<comment type="caution">
    <text evidence="3">The sequence shown here is derived from an EMBL/GenBank/DDBJ whole genome shotgun (WGS) entry which is preliminary data.</text>
</comment>
<evidence type="ECO:0000313" key="4">
    <source>
        <dbReference type="Proteomes" id="UP000828390"/>
    </source>
</evidence>
<protein>
    <submittedName>
        <fullName evidence="3">Uncharacterized protein</fullName>
    </submittedName>
</protein>
<dbReference type="Proteomes" id="UP000828390">
    <property type="component" value="Unassembled WGS sequence"/>
</dbReference>
<keyword evidence="1" id="KW-0175">Coiled coil</keyword>
<feature type="compositionally biased region" description="Polar residues" evidence="2">
    <location>
        <begin position="72"/>
        <end position="111"/>
    </location>
</feature>
<feature type="coiled-coil region" evidence="1">
    <location>
        <begin position="145"/>
        <end position="174"/>
    </location>
</feature>
<reference evidence="3" key="2">
    <citation type="submission" date="2020-11" db="EMBL/GenBank/DDBJ databases">
        <authorList>
            <person name="McCartney M.A."/>
            <person name="Auch B."/>
            <person name="Kono T."/>
            <person name="Mallez S."/>
            <person name="Becker A."/>
            <person name="Gohl D.M."/>
            <person name="Silverstein K.A.T."/>
            <person name="Koren S."/>
            <person name="Bechman K.B."/>
            <person name="Herman A."/>
            <person name="Abrahante J.E."/>
            <person name="Garbe J."/>
        </authorList>
    </citation>
    <scope>NUCLEOTIDE SEQUENCE</scope>
    <source>
        <strain evidence="3">Duluth1</strain>
        <tissue evidence="3">Whole animal</tissue>
    </source>
</reference>
<accession>A0A9D4KZG9</accession>
<keyword evidence="4" id="KW-1185">Reference proteome</keyword>
<sequence>MKEAAAYQGGAYSSDNFAHYTKACWGHLCDFGYFRLVHVSGLLLSTRCNRCKTPGVIQVNPIDPSRPKSAQVDPSQPKSTQVNPSRPKSTQVNPSRPKSTQVNPSDQSNPNTLQKLVAAVGYIGTILKASRLSLTMASHQEQSDLDRIRAELEHVKLENARLKLESEITGIERELDSDPEVDFNVGRIIRKRTAPEPVMAPKKPHPAVEQACSSWMGNEVSCDRPLETAAPDKSSMRRQTDEPRGHLCDFGYFRLVHVSGLLLSRGDTDRLSSLHKRRWGTLITRCNRCKTPRVIQVNPIDPLQSTQSTQVDPSQPKSTQVNPSQPESTQVDPSQPK</sequence>